<protein>
    <submittedName>
        <fullName evidence="1">Uncharacterized protein</fullName>
    </submittedName>
</protein>
<dbReference type="Proteomes" id="UP000624244">
    <property type="component" value="Unassembled WGS sequence"/>
</dbReference>
<accession>A0A8H5ZAC3</accession>
<evidence type="ECO:0000313" key="2">
    <source>
        <dbReference type="Proteomes" id="UP000624244"/>
    </source>
</evidence>
<comment type="caution">
    <text evidence="1">The sequence shown here is derived from an EMBL/GenBank/DDBJ whole genome shotgun (WGS) entry which is preliminary data.</text>
</comment>
<organism evidence="1 2">
    <name type="scientific">Cochliobolus sativus</name>
    <name type="common">Common root rot and spot blotch fungus</name>
    <name type="synonym">Bipolaris sorokiniana</name>
    <dbReference type="NCBI Taxonomy" id="45130"/>
    <lineage>
        <taxon>Eukaryota</taxon>
        <taxon>Fungi</taxon>
        <taxon>Dikarya</taxon>
        <taxon>Ascomycota</taxon>
        <taxon>Pezizomycotina</taxon>
        <taxon>Dothideomycetes</taxon>
        <taxon>Pleosporomycetidae</taxon>
        <taxon>Pleosporales</taxon>
        <taxon>Pleosporineae</taxon>
        <taxon>Pleosporaceae</taxon>
        <taxon>Bipolaris</taxon>
    </lineage>
</organism>
<evidence type="ECO:0000313" key="1">
    <source>
        <dbReference type="EMBL" id="KAF5845676.1"/>
    </source>
</evidence>
<name>A0A8H5ZAC3_COCSA</name>
<gene>
    <name evidence="1" type="ORF">GGP41_009460</name>
</gene>
<dbReference type="InterPro" id="IPR011990">
    <property type="entry name" value="TPR-like_helical_dom_sf"/>
</dbReference>
<sequence length="200" mass="23026">MLPCNAIDRVALREALWPIVKQSIPSMISRHPSNSLSSSRLKHNELMFVKEAARTTLSTSLPLHFDQRTLFRAINRTYTASEMLEETIELDAAILQRLDPRLQAHIIWVEDLMHTYQNNRNGQKVLDLKLRCLQLCRDTLGLGSKVALDCARSLICSYQLRGEHEKAFEFYQFVWGSLSPTTPGYTAWLRKLMDVLYKSS</sequence>
<dbReference type="EMBL" id="WNKQ01000018">
    <property type="protein sequence ID" value="KAF5845676.1"/>
    <property type="molecule type" value="Genomic_DNA"/>
</dbReference>
<proteinExistence type="predicted"/>
<dbReference type="Gene3D" id="1.25.40.10">
    <property type="entry name" value="Tetratricopeptide repeat domain"/>
    <property type="match status" value="1"/>
</dbReference>
<dbReference type="AlphaFoldDB" id="A0A8H5ZAC3"/>
<reference evidence="1" key="1">
    <citation type="submission" date="2019-11" db="EMBL/GenBank/DDBJ databases">
        <title>Bipolaris sorokiniana Genome sequencing.</title>
        <authorList>
            <person name="Wang H."/>
        </authorList>
    </citation>
    <scope>NUCLEOTIDE SEQUENCE</scope>
</reference>